<evidence type="ECO:0000256" key="1">
    <source>
        <dbReference type="ARBA" id="ARBA00000707"/>
    </source>
</evidence>
<sequence>MNPGEKPNGHTSKTVGPNEVKRYYYKLINEEFRTLQLDKNLRNKSVFDLIDYCEMLYENSAASVDGDVMSLKSYIKGYLIFNYFINSFIMLHFEGFDQFIKTNEYDFIIYLNVFAFYNTDELISSQAYQFPLSELRKLILEYLGDRNLLKFDVNELYDWLYEYIDYLKQKDHYERRVLSSPEPDSLESDPEVSDPEVSEPEVLEPEDLEPKAKKLARSSNSYNLTSNLDKLAIHNNSDESLEDRSTDSINEFTTRFPSIKFSPESTMTDPLKHITPAPKPNGTTNNTEVVVNGTSRPPIPTSLPPGLPLINMDEKKNNSTSSISSSTPYPLKSEVHIEEPPYPLDRRPNTDDLYFTENPITKPTPPLKTYRTEPYQGAYQYSRPPQVPPPQVQQAYSQPPPSQMFQYQHQPLPMAFNTPQLQPTVPPPQVYANPRLTQQQMIHEDHARQRQQRLQYMNELSICGLKNFGSSCYINSTIQTLFGVDQFKRLFSNSQYNKYIKDPKFITAKKNPRNNSKDTVLLSEAISGLLKSFGMHGGASIAPTKFIRVSSLLKPDLNIPYEQQDSQEFLLFILDRLHEELSNKSMPSEDLNVLIFENYMRMWKIHIPNNELEGYFKWYKSLIEFEGSSPIHDMFEGHLQNKLVCNKCNFESINYSPFTILSLPIPNNNHQSVDISDCLRYYTQDEILSGDNAWNCPKCHKTGGSDVDHSVLDTHPVFTKRQGIFRLSRRSKSPTKRDKSSKLIKHGASYSTKKLNFIKLPPVLFIHLSRFSMHNLTDKLDTVITYPLELRFNNYSGEDSLIVYRLCGLINHYGNLKSGHYTALVNKSTTGPYWCYFDDESVRLNIEMARIASSRDVYVLCYQRV</sequence>
<dbReference type="GeneID" id="18250028"/>
<comment type="similarity">
    <text evidence="2 7">Belongs to the peptidase C19 family.</text>
</comment>
<evidence type="ECO:0000256" key="8">
    <source>
        <dbReference type="SAM" id="MobiDB-lite"/>
    </source>
</evidence>
<dbReference type="SUPFAM" id="SSF54001">
    <property type="entry name" value="Cysteine proteinases"/>
    <property type="match status" value="1"/>
</dbReference>
<keyword evidence="11" id="KW-1185">Reference proteome</keyword>
<dbReference type="AlphaFoldDB" id="G3BEE2"/>
<dbReference type="PROSITE" id="PS50235">
    <property type="entry name" value="USP_3"/>
    <property type="match status" value="1"/>
</dbReference>
<dbReference type="InterPro" id="IPR001394">
    <property type="entry name" value="Peptidase_C19_UCH"/>
</dbReference>
<evidence type="ECO:0000313" key="11">
    <source>
        <dbReference type="Proteomes" id="UP000000707"/>
    </source>
</evidence>
<dbReference type="InterPro" id="IPR038765">
    <property type="entry name" value="Papain-like_cys_pep_sf"/>
</dbReference>
<feature type="region of interest" description="Disordered" evidence="8">
    <location>
        <begin position="178"/>
        <end position="218"/>
    </location>
</feature>
<dbReference type="CDD" id="cd02257">
    <property type="entry name" value="Peptidase_C19"/>
    <property type="match status" value="1"/>
</dbReference>
<evidence type="ECO:0000313" key="10">
    <source>
        <dbReference type="EMBL" id="EGV60525.1"/>
    </source>
</evidence>
<proteinExistence type="inferred from homology"/>
<dbReference type="PANTHER" id="PTHR21646">
    <property type="entry name" value="UBIQUITIN CARBOXYL-TERMINAL HYDROLASE"/>
    <property type="match status" value="1"/>
</dbReference>
<dbReference type="Proteomes" id="UP000000707">
    <property type="component" value="Unassembled WGS sequence"/>
</dbReference>
<evidence type="ECO:0000256" key="7">
    <source>
        <dbReference type="RuleBase" id="RU366025"/>
    </source>
</evidence>
<dbReference type="Gene3D" id="3.90.70.10">
    <property type="entry name" value="Cysteine proteinases"/>
    <property type="match status" value="1"/>
</dbReference>
<dbReference type="PROSITE" id="PS00972">
    <property type="entry name" value="USP_1"/>
    <property type="match status" value="1"/>
</dbReference>
<evidence type="ECO:0000256" key="3">
    <source>
        <dbReference type="ARBA" id="ARBA00022670"/>
    </source>
</evidence>
<evidence type="ECO:0000256" key="5">
    <source>
        <dbReference type="ARBA" id="ARBA00022801"/>
    </source>
</evidence>
<evidence type="ECO:0000259" key="9">
    <source>
        <dbReference type="PROSITE" id="PS50235"/>
    </source>
</evidence>
<dbReference type="HOGENOM" id="CLU_309271_0_0_1"/>
<dbReference type="STRING" id="590646.G3BEE2"/>
<dbReference type="GO" id="GO:0016579">
    <property type="term" value="P:protein deubiquitination"/>
    <property type="evidence" value="ECO:0007669"/>
    <property type="project" value="InterPro"/>
</dbReference>
<dbReference type="GO" id="GO:0006508">
    <property type="term" value="P:proteolysis"/>
    <property type="evidence" value="ECO:0007669"/>
    <property type="project" value="UniProtKB-KW"/>
</dbReference>
<dbReference type="PANTHER" id="PTHR21646:SF24">
    <property type="entry name" value="UBIQUITIN CARBOXYL-TERMINAL HYDROLASE"/>
    <property type="match status" value="1"/>
</dbReference>
<dbReference type="KEGG" id="cten:18250028"/>
<keyword evidence="3 7" id="KW-0645">Protease</keyword>
<dbReference type="GO" id="GO:0004843">
    <property type="term" value="F:cysteine-type deubiquitinase activity"/>
    <property type="evidence" value="ECO:0007669"/>
    <property type="project" value="UniProtKB-UniRule"/>
</dbReference>
<evidence type="ECO:0000256" key="4">
    <source>
        <dbReference type="ARBA" id="ARBA00022786"/>
    </source>
</evidence>
<feature type="compositionally biased region" description="Acidic residues" evidence="8">
    <location>
        <begin position="184"/>
        <end position="207"/>
    </location>
</feature>
<accession>G3BEE2</accession>
<dbReference type="PROSITE" id="PS00973">
    <property type="entry name" value="USP_2"/>
    <property type="match status" value="1"/>
</dbReference>
<keyword evidence="5 7" id="KW-0378">Hydrolase</keyword>
<gene>
    <name evidence="10" type="ORF">CANTEDRAFT_137003</name>
</gene>
<name>G3BEE2_CANTC</name>
<feature type="region of interest" description="Disordered" evidence="8">
    <location>
        <begin position="312"/>
        <end position="331"/>
    </location>
</feature>
<dbReference type="OrthoDB" id="292964at2759"/>
<organism evidence="11">
    <name type="scientific">Candida tenuis (strain ATCC 10573 / BCRC 21748 / CBS 615 / JCM 9827 / NBRC 10315 / NRRL Y-1498 / VKM Y-70)</name>
    <name type="common">Yeast</name>
    <name type="synonym">Yamadazyma tenuis</name>
    <dbReference type="NCBI Taxonomy" id="590646"/>
    <lineage>
        <taxon>Eukaryota</taxon>
        <taxon>Fungi</taxon>
        <taxon>Dikarya</taxon>
        <taxon>Ascomycota</taxon>
        <taxon>Saccharomycotina</taxon>
        <taxon>Pichiomycetes</taxon>
        <taxon>Debaryomycetaceae</taxon>
        <taxon>Yamadazyma</taxon>
    </lineage>
</organism>
<keyword evidence="4 7" id="KW-0833">Ubl conjugation pathway</keyword>
<dbReference type="EC" id="3.4.19.12" evidence="7"/>
<evidence type="ECO:0000256" key="2">
    <source>
        <dbReference type="ARBA" id="ARBA00009085"/>
    </source>
</evidence>
<dbReference type="Pfam" id="PF00443">
    <property type="entry name" value="UCH"/>
    <property type="match status" value="1"/>
</dbReference>
<dbReference type="InterPro" id="IPR018200">
    <property type="entry name" value="USP_CS"/>
</dbReference>
<dbReference type="eggNOG" id="KOG1868">
    <property type="taxonomic scope" value="Eukaryota"/>
</dbReference>
<dbReference type="InterPro" id="IPR050185">
    <property type="entry name" value="Ub_carboxyl-term_hydrolase"/>
</dbReference>
<keyword evidence="6 7" id="KW-0788">Thiol protease</keyword>
<dbReference type="RefSeq" id="XP_006689739.1">
    <property type="nucleotide sequence ID" value="XM_006689676.1"/>
</dbReference>
<protein>
    <recommendedName>
        <fullName evidence="7">Ubiquitin carboxyl-terminal hydrolase</fullName>
        <ecNumber evidence="7">3.4.19.12</ecNumber>
    </recommendedName>
</protein>
<dbReference type="EMBL" id="GL996528">
    <property type="protein sequence ID" value="EGV60525.1"/>
    <property type="molecule type" value="Genomic_DNA"/>
</dbReference>
<feature type="domain" description="USP" evidence="9">
    <location>
        <begin position="463"/>
        <end position="865"/>
    </location>
</feature>
<evidence type="ECO:0000256" key="6">
    <source>
        <dbReference type="ARBA" id="ARBA00022807"/>
    </source>
</evidence>
<dbReference type="InterPro" id="IPR028889">
    <property type="entry name" value="USP"/>
</dbReference>
<reference evidence="10 11" key="1">
    <citation type="journal article" date="2011" name="Proc. Natl. Acad. Sci. U.S.A.">
        <title>Comparative genomics of xylose-fermenting fungi for enhanced biofuel production.</title>
        <authorList>
            <person name="Wohlbach D.J."/>
            <person name="Kuo A."/>
            <person name="Sato T.K."/>
            <person name="Potts K.M."/>
            <person name="Salamov A.A."/>
            <person name="LaButti K.M."/>
            <person name="Sun H."/>
            <person name="Clum A."/>
            <person name="Pangilinan J.L."/>
            <person name="Lindquist E.A."/>
            <person name="Lucas S."/>
            <person name="Lapidus A."/>
            <person name="Jin M."/>
            <person name="Gunawan C."/>
            <person name="Balan V."/>
            <person name="Dale B.E."/>
            <person name="Jeffries T.W."/>
            <person name="Zinkel R."/>
            <person name="Barry K.W."/>
            <person name="Grigoriev I.V."/>
            <person name="Gasch A.P."/>
        </authorList>
    </citation>
    <scope>NUCLEOTIDE SEQUENCE [LARGE SCALE GENOMIC DNA]</scope>
    <source>
        <strain evidence="11">ATCC 10573 / BCRC 21748 / CBS 615 / JCM 9827 / NBRC 10315 / NRRL Y-1498 / VKM Y-70</strain>
    </source>
</reference>
<comment type="catalytic activity">
    <reaction evidence="1 7">
        <text>Thiol-dependent hydrolysis of ester, thioester, amide, peptide and isopeptide bonds formed by the C-terminal Gly of ubiquitin (a 76-residue protein attached to proteins as an intracellular targeting signal).</text>
        <dbReference type="EC" id="3.4.19.12"/>
    </reaction>
</comment>